<gene>
    <name evidence="2" type="ordered locus">KLTH0G17798g</name>
</gene>
<accession>C5DNK5</accession>
<dbReference type="FunCoup" id="C5DNK5">
    <property type="interactions" value="80"/>
</dbReference>
<evidence type="ECO:0000313" key="3">
    <source>
        <dbReference type="Proteomes" id="UP000002036"/>
    </source>
</evidence>
<dbReference type="Proteomes" id="UP000002036">
    <property type="component" value="Chromosome G"/>
</dbReference>
<protein>
    <submittedName>
        <fullName evidence="2">KLTH0G17798p</fullName>
    </submittedName>
</protein>
<evidence type="ECO:0000313" key="2">
    <source>
        <dbReference type="EMBL" id="CAR25366.1"/>
    </source>
</evidence>
<sequence length="706" mass="80254">MSEMYKDFIQPTLGYLNSLRHSKSTGPSILSAPSHESDVGQSDSDQSFLCDRGTGPKLHRASPTSTPGDLFDPYRLDCEQAPFKKGSADCDTIGDISDGGSVIRYSLNSSMTHSYAHDNSRKMESLTATATNENNELTLKLLNAYLSLYVADARYAQDNGCAEYSVEANQISSPQEIIGTIPESIGPLTDIIGFVDLTSQTLFKFVTNSGFLQNCNANSWDQTELCELKNHISAILECLILEYAPQEQQPLFEKFEKSLALLKRTRFDTRCWKQTRSLQKLHGDDWILEKLETLKFVPRTLLDALNFDVIMPQDASPFSKSRKGDIETLEVFTTLYAILLLEIKKLFELVVLFAQTAGIIKDLECPLLLGCLEGFLRNSVVSGNTELVVGLDKLVQNWTHSCESFKTKTVHWANHFLSQWKVARPETICETTFYSRRSLEQASQNPKSYEFDLVHLFINEVMDICALDSLNTEVLEATTVKEKASASGLGWLTIFQDEDPHANPSTIQTRTIETSASNDFFRYQNNYSLIEDETTIIIGGQGHFWTRGRRNHEHRHTQQLRNWIRRGFHSNDVGAKHQILNKCQRAKNKLKDLAQKLSKSEGPQSQLRNNKVAPGKEPTQVLKSEWHRNAGTVRVAAKGAVIDNKNNNQKSVTEERNHNSYYHIAAFHGAFEATTYSDHYEHRPRRYENLRRKKDRFMFLFFGEER</sequence>
<feature type="region of interest" description="Disordered" evidence="1">
    <location>
        <begin position="594"/>
        <end position="617"/>
    </location>
</feature>
<feature type="region of interest" description="Disordered" evidence="1">
    <location>
        <begin position="24"/>
        <end position="71"/>
    </location>
</feature>
<dbReference type="EMBL" id="CU928171">
    <property type="protein sequence ID" value="CAR25366.1"/>
    <property type="molecule type" value="Genomic_DNA"/>
</dbReference>
<reference evidence="2 3" key="1">
    <citation type="journal article" date="2009" name="Genome Res.">
        <title>Comparative genomics of protoploid Saccharomycetaceae.</title>
        <authorList>
            <consortium name="The Genolevures Consortium"/>
            <person name="Souciet J.-L."/>
            <person name="Dujon B."/>
            <person name="Gaillardin C."/>
            <person name="Johnston M."/>
            <person name="Baret P.V."/>
            <person name="Cliften P."/>
            <person name="Sherman D.J."/>
            <person name="Weissenbach J."/>
            <person name="Westhof E."/>
            <person name="Wincker P."/>
            <person name="Jubin C."/>
            <person name="Poulain J."/>
            <person name="Barbe V."/>
            <person name="Segurens B."/>
            <person name="Artiguenave F."/>
            <person name="Anthouard V."/>
            <person name="Vacherie B."/>
            <person name="Val M.-E."/>
            <person name="Fulton R.S."/>
            <person name="Minx P."/>
            <person name="Wilson R."/>
            <person name="Durrens P."/>
            <person name="Jean G."/>
            <person name="Marck C."/>
            <person name="Martin T."/>
            <person name="Nikolski M."/>
            <person name="Rolland T."/>
            <person name="Seret M.-L."/>
            <person name="Casaregola S."/>
            <person name="Despons L."/>
            <person name="Fairhead C."/>
            <person name="Fischer G."/>
            <person name="Lafontaine I."/>
            <person name="Leh V."/>
            <person name="Lemaire M."/>
            <person name="de Montigny J."/>
            <person name="Neuveglise C."/>
            <person name="Thierry A."/>
            <person name="Blanc-Lenfle I."/>
            <person name="Bleykasten C."/>
            <person name="Diffels J."/>
            <person name="Fritsch E."/>
            <person name="Frangeul L."/>
            <person name="Goeffon A."/>
            <person name="Jauniaux N."/>
            <person name="Kachouri-Lafond R."/>
            <person name="Payen C."/>
            <person name="Potier S."/>
            <person name="Pribylova L."/>
            <person name="Ozanne C."/>
            <person name="Richard G.-F."/>
            <person name="Sacerdot C."/>
            <person name="Straub M.-L."/>
            <person name="Talla E."/>
        </authorList>
    </citation>
    <scope>NUCLEOTIDE SEQUENCE [LARGE SCALE GENOMIC DNA]</scope>
    <source>
        <strain evidence="3">ATCC 56472 / CBS 6340 / NRRL Y-8284</strain>
    </source>
</reference>
<dbReference type="AlphaFoldDB" id="C5DNK5"/>
<evidence type="ECO:0000256" key="1">
    <source>
        <dbReference type="SAM" id="MobiDB-lite"/>
    </source>
</evidence>
<proteinExistence type="predicted"/>
<keyword evidence="3" id="KW-1185">Reference proteome</keyword>
<dbReference type="InParanoid" id="C5DNK5"/>
<dbReference type="GeneID" id="8294097"/>
<dbReference type="OrthoDB" id="4034825at2759"/>
<dbReference type="HOGENOM" id="CLU_390819_0_0_1"/>
<dbReference type="RefSeq" id="XP_002555803.1">
    <property type="nucleotide sequence ID" value="XM_002555757.1"/>
</dbReference>
<name>C5DNK5_LACTC</name>
<dbReference type="OMA" id="ARPETIC"/>
<dbReference type="KEGG" id="lth:KLTH0G17798g"/>
<organism evidence="2 3">
    <name type="scientific">Lachancea thermotolerans (strain ATCC 56472 / CBS 6340 / NRRL Y-8284)</name>
    <name type="common">Yeast</name>
    <name type="synonym">Kluyveromyces thermotolerans</name>
    <dbReference type="NCBI Taxonomy" id="559295"/>
    <lineage>
        <taxon>Eukaryota</taxon>
        <taxon>Fungi</taxon>
        <taxon>Dikarya</taxon>
        <taxon>Ascomycota</taxon>
        <taxon>Saccharomycotina</taxon>
        <taxon>Saccharomycetes</taxon>
        <taxon>Saccharomycetales</taxon>
        <taxon>Saccharomycetaceae</taxon>
        <taxon>Lachancea</taxon>
    </lineage>
</organism>